<evidence type="ECO:0000313" key="6">
    <source>
        <dbReference type="EMBL" id="GLY87988.1"/>
    </source>
</evidence>
<dbReference type="SUPFAM" id="SSF51569">
    <property type="entry name" value="Aldolase"/>
    <property type="match status" value="1"/>
</dbReference>
<dbReference type="AlphaFoldDB" id="A0A9W6S6F5"/>
<reference evidence="6" key="1">
    <citation type="submission" date="2023-03" db="EMBL/GenBank/DDBJ databases">
        <title>Actinoallomurus iriomotensis NBRC 103684.</title>
        <authorList>
            <person name="Ichikawa N."/>
            <person name="Sato H."/>
            <person name="Tonouchi N."/>
        </authorList>
    </citation>
    <scope>NUCLEOTIDE SEQUENCE</scope>
    <source>
        <strain evidence="6">NBRC 103684</strain>
    </source>
</reference>
<keyword evidence="5" id="KW-0119">Carbohydrate metabolism</keyword>
<dbReference type="InterPro" id="IPR000887">
    <property type="entry name" value="Aldlse_KDPG_KHG"/>
</dbReference>
<evidence type="ECO:0000256" key="1">
    <source>
        <dbReference type="ARBA" id="ARBA00004761"/>
    </source>
</evidence>
<dbReference type="PANTHER" id="PTHR30246">
    <property type="entry name" value="2-KETO-3-DEOXY-6-PHOSPHOGLUCONATE ALDOLASE"/>
    <property type="match status" value="1"/>
</dbReference>
<comment type="caution">
    <text evidence="6">The sequence shown here is derived from an EMBL/GenBank/DDBJ whole genome shotgun (WGS) entry which is preliminary data.</text>
</comment>
<evidence type="ECO:0000256" key="2">
    <source>
        <dbReference type="ARBA" id="ARBA00006906"/>
    </source>
</evidence>
<keyword evidence="7" id="KW-1185">Reference proteome</keyword>
<dbReference type="EMBL" id="BSTK01000009">
    <property type="protein sequence ID" value="GLY87988.1"/>
    <property type="molecule type" value="Genomic_DNA"/>
</dbReference>
<dbReference type="InterPro" id="IPR013785">
    <property type="entry name" value="Aldolase_TIM"/>
</dbReference>
<gene>
    <name evidence="6" type="ORF">Airi02_059170</name>
</gene>
<dbReference type="Proteomes" id="UP001165074">
    <property type="component" value="Unassembled WGS sequence"/>
</dbReference>
<dbReference type="PANTHER" id="PTHR30246:SF1">
    <property type="entry name" value="2-DEHYDRO-3-DEOXY-6-PHOSPHOGALACTONATE ALDOLASE-RELATED"/>
    <property type="match status" value="1"/>
</dbReference>
<dbReference type="RefSeq" id="WP_285577467.1">
    <property type="nucleotide sequence ID" value="NZ_BSTK01000009.1"/>
</dbReference>
<dbReference type="GO" id="GO:0016829">
    <property type="term" value="F:lyase activity"/>
    <property type="evidence" value="ECO:0007669"/>
    <property type="project" value="UniProtKB-KW"/>
</dbReference>
<protein>
    <submittedName>
        <fullName evidence="6">2-keto-3-deoxy-phosphogluconate aldolase</fullName>
    </submittedName>
</protein>
<evidence type="ECO:0000256" key="3">
    <source>
        <dbReference type="ARBA" id="ARBA00011233"/>
    </source>
</evidence>
<evidence type="ECO:0000313" key="7">
    <source>
        <dbReference type="Proteomes" id="UP001165074"/>
    </source>
</evidence>
<sequence length="220" mass="21905">MSGICERLLQEHLRDVPLIAILRSGHGEHLDRVIETLAGSGVRALEVTGPTPGSAAAISEAARRHGRSISVGCGTVTTADQVTRAAEAGAGFVVAPNTDTSVIGAARRLGLAVLPGAFTPTEITAAATAGATAVKVFPARSLGPAYICDVLAPLPDLRLVPVGGVGLEDVPAYLDAGAVAVGVGRPLLGDALEGGDLDELAGRAAAYVAAARAAAPCPVP</sequence>
<dbReference type="CDD" id="cd00452">
    <property type="entry name" value="KDPG_aldolase"/>
    <property type="match status" value="1"/>
</dbReference>
<dbReference type="Pfam" id="PF01081">
    <property type="entry name" value="Aldolase"/>
    <property type="match status" value="1"/>
</dbReference>
<keyword evidence="4" id="KW-0456">Lyase</keyword>
<proteinExistence type="inferred from homology"/>
<comment type="similarity">
    <text evidence="2">Belongs to the KHG/KDPG aldolase family.</text>
</comment>
<evidence type="ECO:0000256" key="4">
    <source>
        <dbReference type="ARBA" id="ARBA00023239"/>
    </source>
</evidence>
<dbReference type="Gene3D" id="3.20.20.70">
    <property type="entry name" value="Aldolase class I"/>
    <property type="match status" value="1"/>
</dbReference>
<name>A0A9W6S6F5_9ACTN</name>
<accession>A0A9W6S6F5</accession>
<comment type="pathway">
    <text evidence="1">Carbohydrate acid metabolism.</text>
</comment>
<comment type="subunit">
    <text evidence="3">Homotrimer.</text>
</comment>
<evidence type="ECO:0000256" key="5">
    <source>
        <dbReference type="ARBA" id="ARBA00023277"/>
    </source>
</evidence>
<organism evidence="6 7">
    <name type="scientific">Actinoallomurus iriomotensis</name>
    <dbReference type="NCBI Taxonomy" id="478107"/>
    <lineage>
        <taxon>Bacteria</taxon>
        <taxon>Bacillati</taxon>
        <taxon>Actinomycetota</taxon>
        <taxon>Actinomycetes</taxon>
        <taxon>Streptosporangiales</taxon>
        <taxon>Thermomonosporaceae</taxon>
        <taxon>Actinoallomurus</taxon>
    </lineage>
</organism>